<evidence type="ECO:0000259" key="3">
    <source>
        <dbReference type="PROSITE" id="PS50977"/>
    </source>
</evidence>
<dbReference type="PANTHER" id="PTHR30328:SF54">
    <property type="entry name" value="HTH-TYPE TRANSCRIPTIONAL REPRESSOR SCO4008"/>
    <property type="match status" value="1"/>
</dbReference>
<accession>A0A6L8W6M0</accession>
<dbReference type="GO" id="GO:0003677">
    <property type="term" value="F:DNA binding"/>
    <property type="evidence" value="ECO:0007669"/>
    <property type="project" value="UniProtKB-UniRule"/>
</dbReference>
<evidence type="ECO:0000256" key="2">
    <source>
        <dbReference type="PROSITE-ProRule" id="PRU00335"/>
    </source>
</evidence>
<reference evidence="4 5" key="1">
    <citation type="submission" date="2019-12" db="EMBL/GenBank/DDBJ databases">
        <title>Snethiella sp. nov. sp. isolated from sea sand.</title>
        <authorList>
            <person name="Kim J."/>
            <person name="Jeong S.E."/>
            <person name="Jung H.S."/>
            <person name="Jeon C.O."/>
        </authorList>
    </citation>
    <scope>NUCLEOTIDE SEQUENCE [LARGE SCALE GENOMIC DNA]</scope>
    <source>
        <strain evidence="4 5">DP05</strain>
    </source>
</reference>
<sequence length="222" mass="24758">MRAKRKRLGAPAGPRAVNIAETREKILKAAIEQFSQKGLSGARIESICTEADVNPRMVYHYFKDKEGLYVAVLEKVLGELRAEETALDVSTSEPFEGLLTMYDFTFGHFAKHPELIRLLSSENLLEGAFLKNSVATPIVASPVVEHIDTLLKRGEATGTVRAGLDPLHLYVVMVGLSYFHKSNMHTLSVIWNKSITSAAWQEDHRLLGRDLLATYLRPTPKI</sequence>
<dbReference type="InterPro" id="IPR041474">
    <property type="entry name" value="NicS_C"/>
</dbReference>
<dbReference type="Proteomes" id="UP000476030">
    <property type="component" value="Unassembled WGS sequence"/>
</dbReference>
<evidence type="ECO:0000313" key="4">
    <source>
        <dbReference type="EMBL" id="MZR30708.1"/>
    </source>
</evidence>
<dbReference type="EMBL" id="WTUW01000002">
    <property type="protein sequence ID" value="MZR30708.1"/>
    <property type="molecule type" value="Genomic_DNA"/>
</dbReference>
<dbReference type="Pfam" id="PF00440">
    <property type="entry name" value="TetR_N"/>
    <property type="match status" value="1"/>
</dbReference>
<evidence type="ECO:0000313" key="5">
    <source>
        <dbReference type="Proteomes" id="UP000476030"/>
    </source>
</evidence>
<dbReference type="AlphaFoldDB" id="A0A6L8W6M0"/>
<dbReference type="PROSITE" id="PS50977">
    <property type="entry name" value="HTH_TETR_2"/>
    <property type="match status" value="1"/>
</dbReference>
<protein>
    <submittedName>
        <fullName evidence="4">TetR family transcriptional regulator</fullName>
    </submittedName>
</protein>
<gene>
    <name evidence="4" type="ORF">GQE98_08675</name>
</gene>
<feature type="domain" description="HTH tetR-type" evidence="3">
    <location>
        <begin position="20"/>
        <end position="80"/>
    </location>
</feature>
<name>A0A6L8W6M0_9PROT</name>
<dbReference type="InterPro" id="IPR001647">
    <property type="entry name" value="HTH_TetR"/>
</dbReference>
<dbReference type="RefSeq" id="WP_161315264.1">
    <property type="nucleotide sequence ID" value="NZ_WTUW01000002.1"/>
</dbReference>
<proteinExistence type="predicted"/>
<dbReference type="SUPFAM" id="SSF48498">
    <property type="entry name" value="Tetracyclin repressor-like, C-terminal domain"/>
    <property type="match status" value="1"/>
</dbReference>
<organism evidence="4 5">
    <name type="scientific">Sneathiella litorea</name>
    <dbReference type="NCBI Taxonomy" id="2606216"/>
    <lineage>
        <taxon>Bacteria</taxon>
        <taxon>Pseudomonadati</taxon>
        <taxon>Pseudomonadota</taxon>
        <taxon>Alphaproteobacteria</taxon>
        <taxon>Sneathiellales</taxon>
        <taxon>Sneathiellaceae</taxon>
        <taxon>Sneathiella</taxon>
    </lineage>
</organism>
<feature type="DNA-binding region" description="H-T-H motif" evidence="2">
    <location>
        <begin position="43"/>
        <end position="62"/>
    </location>
</feature>
<dbReference type="InterPro" id="IPR036271">
    <property type="entry name" value="Tet_transcr_reg_TetR-rel_C_sf"/>
</dbReference>
<dbReference type="Gene3D" id="1.10.357.10">
    <property type="entry name" value="Tetracycline Repressor, domain 2"/>
    <property type="match status" value="1"/>
</dbReference>
<dbReference type="InterPro" id="IPR050109">
    <property type="entry name" value="HTH-type_TetR-like_transc_reg"/>
</dbReference>
<evidence type="ECO:0000256" key="1">
    <source>
        <dbReference type="ARBA" id="ARBA00023125"/>
    </source>
</evidence>
<comment type="caution">
    <text evidence="4">The sequence shown here is derived from an EMBL/GenBank/DDBJ whole genome shotgun (WGS) entry which is preliminary data.</text>
</comment>
<dbReference type="InterPro" id="IPR009057">
    <property type="entry name" value="Homeodomain-like_sf"/>
</dbReference>
<dbReference type="PRINTS" id="PR00455">
    <property type="entry name" value="HTHTETR"/>
</dbReference>
<dbReference type="Pfam" id="PF17938">
    <property type="entry name" value="TetR_C_29"/>
    <property type="match status" value="1"/>
</dbReference>
<keyword evidence="5" id="KW-1185">Reference proteome</keyword>
<keyword evidence="1 2" id="KW-0238">DNA-binding</keyword>
<dbReference type="PANTHER" id="PTHR30328">
    <property type="entry name" value="TRANSCRIPTIONAL REPRESSOR"/>
    <property type="match status" value="1"/>
</dbReference>
<dbReference type="SUPFAM" id="SSF46689">
    <property type="entry name" value="Homeodomain-like"/>
    <property type="match status" value="1"/>
</dbReference>